<dbReference type="FunCoup" id="E3NG47">
    <property type="interactions" value="2"/>
</dbReference>
<name>E3NG47_CAERE</name>
<evidence type="ECO:0000313" key="6">
    <source>
        <dbReference type="EMBL" id="EFO96935.1"/>
    </source>
</evidence>
<accession>E3NG47</accession>
<gene>
    <name evidence="6" type="primary">Cre-sra-33</name>
    <name evidence="6" type="ORF">CRE_09827</name>
</gene>
<dbReference type="OrthoDB" id="5840799at2759"/>
<dbReference type="GO" id="GO:0004984">
    <property type="term" value="F:olfactory receptor activity"/>
    <property type="evidence" value="ECO:0007669"/>
    <property type="project" value="TreeGrafter"/>
</dbReference>
<feature type="transmembrane region" description="Helical" evidence="5">
    <location>
        <begin position="139"/>
        <end position="157"/>
    </location>
</feature>
<keyword evidence="2 5" id="KW-0812">Transmembrane</keyword>
<comment type="subcellular location">
    <subcellularLocation>
        <location evidence="1">Membrane</location>
        <topology evidence="1">Multi-pass membrane protein</topology>
    </subcellularLocation>
</comment>
<dbReference type="Proteomes" id="UP000008281">
    <property type="component" value="Unassembled WGS sequence"/>
</dbReference>
<feature type="transmembrane region" description="Helical" evidence="5">
    <location>
        <begin position="23"/>
        <end position="44"/>
    </location>
</feature>
<dbReference type="AlphaFoldDB" id="E3NG47"/>
<feature type="transmembrane region" description="Helical" evidence="5">
    <location>
        <begin position="200"/>
        <end position="223"/>
    </location>
</feature>
<reference evidence="6" key="1">
    <citation type="submission" date="2007-07" db="EMBL/GenBank/DDBJ databases">
        <title>PCAP assembly of the Caenorhabditis remanei genome.</title>
        <authorList>
            <consortium name="The Caenorhabditis remanei Sequencing Consortium"/>
            <person name="Wilson R.K."/>
        </authorList>
    </citation>
    <scope>NUCLEOTIDE SEQUENCE [LARGE SCALE GENOMIC DNA]</scope>
    <source>
        <strain evidence="6">PB4641</strain>
    </source>
</reference>
<evidence type="ECO:0000256" key="1">
    <source>
        <dbReference type="ARBA" id="ARBA00004141"/>
    </source>
</evidence>
<dbReference type="HOGENOM" id="CLU_048025_1_0_1"/>
<keyword evidence="7" id="KW-1185">Reference proteome</keyword>
<dbReference type="EMBL" id="DS268649">
    <property type="protein sequence ID" value="EFO96935.1"/>
    <property type="molecule type" value="Genomic_DNA"/>
</dbReference>
<dbReference type="STRING" id="31234.E3NG47"/>
<keyword evidence="3 5" id="KW-1133">Transmembrane helix</keyword>
<feature type="transmembrane region" description="Helical" evidence="5">
    <location>
        <begin position="243"/>
        <end position="265"/>
    </location>
</feature>
<protein>
    <submittedName>
        <fullName evidence="6">CRE-SRA-33 protein</fullName>
    </submittedName>
</protein>
<dbReference type="InterPro" id="IPR051080">
    <property type="entry name" value="Nematode_rcpt-like_serp_alpha"/>
</dbReference>
<dbReference type="GO" id="GO:0004930">
    <property type="term" value="F:G protein-coupled receptor activity"/>
    <property type="evidence" value="ECO:0007669"/>
    <property type="project" value="InterPro"/>
</dbReference>
<dbReference type="Pfam" id="PF02117">
    <property type="entry name" value="7TM_GPCR_Sra"/>
    <property type="match status" value="2"/>
</dbReference>
<evidence type="ECO:0000256" key="5">
    <source>
        <dbReference type="SAM" id="Phobius"/>
    </source>
</evidence>
<dbReference type="OMA" id="FKSEECW"/>
<organism evidence="7">
    <name type="scientific">Caenorhabditis remanei</name>
    <name type="common">Caenorhabditis vulgaris</name>
    <dbReference type="NCBI Taxonomy" id="31234"/>
    <lineage>
        <taxon>Eukaryota</taxon>
        <taxon>Metazoa</taxon>
        <taxon>Ecdysozoa</taxon>
        <taxon>Nematoda</taxon>
        <taxon>Chromadorea</taxon>
        <taxon>Rhabditida</taxon>
        <taxon>Rhabditina</taxon>
        <taxon>Rhabditomorpha</taxon>
        <taxon>Rhabditoidea</taxon>
        <taxon>Rhabditidae</taxon>
        <taxon>Peloderinae</taxon>
        <taxon>Caenorhabditis</taxon>
    </lineage>
</organism>
<sequence length="292" mass="33836">MNTYSDDVILSIRMSEVFRNSVYFINILFIISLVVTVWAILKLYKKQIFNASTTSLLISDIVFINIHNISYVFLQNWSLYRSIAFSHNISQIMFKSEECWPHHVINEYTKTVTLFIQFSLIINRISVTISTKIKFSKSIYGLILSITTLVASGVFTIQQHYRGPLRGLQTTSCFRESDVVLDLRTKTFNVQSEYMRKESIVSTIAVTIIGIIQLISFCFYDGMLTLFSKKSTPDYNDTNVIGWFYTGPFNAIISPSAVLVYIFWIRKSRKIDIKKLTKFKGDHFQNLSSFWI</sequence>
<dbReference type="InterPro" id="IPR000344">
    <property type="entry name" value="7TM_GPCR_serpentine_rcpt_Sra"/>
</dbReference>
<dbReference type="InParanoid" id="E3NG47"/>
<evidence type="ECO:0000256" key="3">
    <source>
        <dbReference type="ARBA" id="ARBA00022989"/>
    </source>
</evidence>
<evidence type="ECO:0000313" key="7">
    <source>
        <dbReference type="Proteomes" id="UP000008281"/>
    </source>
</evidence>
<feature type="transmembrane region" description="Helical" evidence="5">
    <location>
        <begin position="56"/>
        <end position="74"/>
    </location>
</feature>
<dbReference type="eggNOG" id="ENOG502TH82">
    <property type="taxonomic scope" value="Eukaryota"/>
</dbReference>
<keyword evidence="4 5" id="KW-0472">Membrane</keyword>
<proteinExistence type="predicted"/>
<dbReference type="GO" id="GO:0016020">
    <property type="term" value="C:membrane"/>
    <property type="evidence" value="ECO:0007669"/>
    <property type="project" value="UniProtKB-SubCell"/>
</dbReference>
<dbReference type="PANTHER" id="PTHR31357:SF3">
    <property type="entry name" value="SERPENTINE RECEPTOR CLASS ALPHA-33"/>
    <property type="match status" value="1"/>
</dbReference>
<evidence type="ECO:0000256" key="4">
    <source>
        <dbReference type="ARBA" id="ARBA00023136"/>
    </source>
</evidence>
<dbReference type="PANTHER" id="PTHR31357">
    <property type="entry name" value="SERPENTINE RECEPTOR CLASS ALPHA-10"/>
    <property type="match status" value="1"/>
</dbReference>
<evidence type="ECO:0000256" key="2">
    <source>
        <dbReference type="ARBA" id="ARBA00022692"/>
    </source>
</evidence>